<gene>
    <name evidence="1" type="ORF">BCY86_00985</name>
</gene>
<keyword evidence="2" id="KW-1185">Reference proteome</keyword>
<evidence type="ECO:0000313" key="1">
    <source>
        <dbReference type="EMBL" id="APR99411.1"/>
    </source>
</evidence>
<name>A0A1L6MVA7_9BACT</name>
<dbReference type="KEGG" id="pabo:BCY86_00985"/>
<reference evidence="1 2" key="1">
    <citation type="submission" date="2016-08" db="EMBL/GenBank/DDBJ databases">
        <title>Identification and validation of antigenic proteins from Pajaroellobacter abortibovis using de-novo genome sequence assembly and reverse vaccinology.</title>
        <authorList>
            <person name="Welly B.T."/>
            <person name="Miller M.R."/>
            <person name="Stott J.L."/>
            <person name="Blanchard M.T."/>
            <person name="Islas-Trejo A.D."/>
            <person name="O'Rourke S.M."/>
            <person name="Young A.E."/>
            <person name="Medrano J.F."/>
            <person name="Van Eenennaam A.L."/>
        </authorList>
    </citation>
    <scope>NUCLEOTIDE SEQUENCE [LARGE SCALE GENOMIC DNA]</scope>
    <source>
        <strain evidence="1 2">BTF92-0548A/99-0131</strain>
    </source>
</reference>
<dbReference type="Proteomes" id="UP000185544">
    <property type="component" value="Chromosome"/>
</dbReference>
<sequence length="116" mass="13281">MTLEFELVARKDRNIPRILRELAGDSLVPIEAMDLRLRSPIAVADYEILRLRLSISPSMGLPMHSSKDLNTSLRQKHLESTIETPTSLILSHQKIRIFRSYSMRKPFLISSISALH</sequence>
<accession>A0A1L6MVA7</accession>
<evidence type="ECO:0000313" key="2">
    <source>
        <dbReference type="Proteomes" id="UP000185544"/>
    </source>
</evidence>
<protein>
    <submittedName>
        <fullName evidence="1">Uncharacterized protein</fullName>
    </submittedName>
</protein>
<dbReference type="EMBL" id="CP016908">
    <property type="protein sequence ID" value="APR99411.1"/>
    <property type="molecule type" value="Genomic_DNA"/>
</dbReference>
<proteinExistence type="predicted"/>
<dbReference type="AlphaFoldDB" id="A0A1L6MVA7"/>
<organism evidence="1 2">
    <name type="scientific">Pajaroellobacter abortibovis</name>
    <dbReference type="NCBI Taxonomy" id="1882918"/>
    <lineage>
        <taxon>Bacteria</taxon>
        <taxon>Pseudomonadati</taxon>
        <taxon>Myxococcota</taxon>
        <taxon>Polyangia</taxon>
        <taxon>Polyangiales</taxon>
        <taxon>Polyangiaceae</taxon>
    </lineage>
</organism>